<dbReference type="EMBL" id="OX465082">
    <property type="protein sequence ID" value="CAI9289077.1"/>
    <property type="molecule type" value="Genomic_DNA"/>
</dbReference>
<gene>
    <name evidence="1" type="ORF">LSALG_LOCUS28337</name>
</gene>
<dbReference type="Proteomes" id="UP001177003">
    <property type="component" value="Chromosome 6"/>
</dbReference>
<proteinExistence type="predicted"/>
<organism evidence="1 2">
    <name type="scientific">Lactuca saligna</name>
    <name type="common">Willowleaf lettuce</name>
    <dbReference type="NCBI Taxonomy" id="75948"/>
    <lineage>
        <taxon>Eukaryota</taxon>
        <taxon>Viridiplantae</taxon>
        <taxon>Streptophyta</taxon>
        <taxon>Embryophyta</taxon>
        <taxon>Tracheophyta</taxon>
        <taxon>Spermatophyta</taxon>
        <taxon>Magnoliopsida</taxon>
        <taxon>eudicotyledons</taxon>
        <taxon>Gunneridae</taxon>
        <taxon>Pentapetalae</taxon>
        <taxon>asterids</taxon>
        <taxon>campanulids</taxon>
        <taxon>Asterales</taxon>
        <taxon>Asteraceae</taxon>
        <taxon>Cichorioideae</taxon>
        <taxon>Cichorieae</taxon>
        <taxon>Lactucinae</taxon>
        <taxon>Lactuca</taxon>
    </lineage>
</organism>
<dbReference type="AlphaFoldDB" id="A0AA36EB84"/>
<protein>
    <submittedName>
        <fullName evidence="1">Uncharacterized protein</fullName>
    </submittedName>
</protein>
<name>A0AA36EB84_LACSI</name>
<accession>A0AA36EB84</accession>
<evidence type="ECO:0000313" key="1">
    <source>
        <dbReference type="EMBL" id="CAI9289077.1"/>
    </source>
</evidence>
<evidence type="ECO:0000313" key="2">
    <source>
        <dbReference type="Proteomes" id="UP001177003"/>
    </source>
</evidence>
<reference evidence="1" key="1">
    <citation type="submission" date="2023-04" db="EMBL/GenBank/DDBJ databases">
        <authorList>
            <person name="Vijverberg K."/>
            <person name="Xiong W."/>
            <person name="Schranz E."/>
        </authorList>
    </citation>
    <scope>NUCLEOTIDE SEQUENCE</scope>
</reference>
<keyword evidence="2" id="KW-1185">Reference proteome</keyword>
<sequence>MNGQGSHEGTRWRLRGPMDSDRLQAEVASSGSIRPKRRRNEAASSCFLSFGCEVRSLGVESSSSIEDETFGGLWSMGTVEKESEGRRTERESGIIDRWCFCLVVRCEGMGFGVAKRLRWEGGQDRVRLEQGNQVERQPRKAAALWSCRKLPSLPVVLDTERRKRGGVWLQLEMMVIKRCWSVVLLLLERSMEGNGSKQTHIWCWYDAVG</sequence>